<proteinExistence type="predicted"/>
<dbReference type="STRING" id="420778.A0A1S8B574"/>
<dbReference type="InterPro" id="IPR016181">
    <property type="entry name" value="Acyl_CoA_acyltransferase"/>
</dbReference>
<evidence type="ECO:0000256" key="1">
    <source>
        <dbReference type="SAM" id="MobiDB-lite"/>
    </source>
</evidence>
<reference evidence="3 4" key="1">
    <citation type="submission" date="2017-01" db="EMBL/GenBank/DDBJ databases">
        <title>Draft genome sequence of Diplodia seriata F98.1, a fungal species involved in grapevine trunk diseases.</title>
        <authorList>
            <person name="Robert-Siegwald G."/>
            <person name="Vallet J."/>
            <person name="Abou-Mansour E."/>
            <person name="Xu J."/>
            <person name="Rey P."/>
            <person name="Bertsch C."/>
            <person name="Rego C."/>
            <person name="Larignon P."/>
            <person name="Fontaine F."/>
            <person name="Lebrun M.-H."/>
        </authorList>
    </citation>
    <scope>NUCLEOTIDE SEQUENCE [LARGE SCALE GENOMIC DNA]</scope>
    <source>
        <strain evidence="3 4">F98.1</strain>
    </source>
</reference>
<dbReference type="GO" id="GO:0016747">
    <property type="term" value="F:acyltransferase activity, transferring groups other than amino-acyl groups"/>
    <property type="evidence" value="ECO:0007669"/>
    <property type="project" value="InterPro"/>
</dbReference>
<dbReference type="Proteomes" id="UP000190776">
    <property type="component" value="Unassembled WGS sequence"/>
</dbReference>
<feature type="domain" description="N-acetyltransferase" evidence="2">
    <location>
        <begin position="117"/>
        <end position="254"/>
    </location>
</feature>
<dbReference type="PROSITE" id="PS51186">
    <property type="entry name" value="GNAT"/>
    <property type="match status" value="1"/>
</dbReference>
<dbReference type="InterPro" id="IPR052523">
    <property type="entry name" value="Trichothecene_AcTrans"/>
</dbReference>
<evidence type="ECO:0000259" key="2">
    <source>
        <dbReference type="PROSITE" id="PS51186"/>
    </source>
</evidence>
<sequence length="266" mass="29253">MVETGTMTSPPHCRPTPAIAPSSTHPHDTQAYAICPVAPAGDAADLSETMMRAFYQDPHWASLWKSPATLDDIIHDCARRLPRNLVNGRGNKRHQKAVATATGKAVGYARWILPGEADEEAWADAAVPAVDEAERRRFELAFESVTDGGSIHNLDGAMVDELSVAIEAAEARVRRVDGDAFLTLDYLATHPDHQRRGVGSMLLRSGLAYADERALKVLVVAKTPGVKLYHDHGFCTVEVVEQERPQYGWTEPYRTTILVRHPDRAV</sequence>
<comment type="caution">
    <text evidence="3">The sequence shown here is derived from an EMBL/GenBank/DDBJ whole genome shotgun (WGS) entry which is preliminary data.</text>
</comment>
<dbReference type="PANTHER" id="PTHR42791:SF2">
    <property type="entry name" value="N-ACETYLTRANSFERASE DOMAIN-CONTAINING PROTEIN"/>
    <property type="match status" value="1"/>
</dbReference>
<dbReference type="Pfam" id="PF13508">
    <property type="entry name" value="Acetyltransf_7"/>
    <property type="match status" value="1"/>
</dbReference>
<protein>
    <recommendedName>
        <fullName evidence="2">N-acetyltransferase domain-containing protein</fullName>
    </recommendedName>
</protein>
<evidence type="ECO:0000313" key="4">
    <source>
        <dbReference type="Proteomes" id="UP000190776"/>
    </source>
</evidence>
<dbReference type="SUPFAM" id="SSF55729">
    <property type="entry name" value="Acyl-CoA N-acyltransferases (Nat)"/>
    <property type="match status" value="1"/>
</dbReference>
<dbReference type="CDD" id="cd04301">
    <property type="entry name" value="NAT_SF"/>
    <property type="match status" value="1"/>
</dbReference>
<accession>A0A1S8B574</accession>
<dbReference type="InterPro" id="IPR000182">
    <property type="entry name" value="GNAT_dom"/>
</dbReference>
<dbReference type="Gene3D" id="3.40.630.30">
    <property type="match status" value="1"/>
</dbReference>
<dbReference type="OrthoDB" id="2115692at2759"/>
<evidence type="ECO:0000313" key="3">
    <source>
        <dbReference type="EMBL" id="OMP82639.1"/>
    </source>
</evidence>
<dbReference type="PANTHER" id="PTHR42791">
    <property type="entry name" value="GNAT FAMILY ACETYLTRANSFERASE"/>
    <property type="match status" value="1"/>
</dbReference>
<gene>
    <name evidence="3" type="ORF">BK809_0006949</name>
</gene>
<feature type="region of interest" description="Disordered" evidence="1">
    <location>
        <begin position="1"/>
        <end position="26"/>
    </location>
</feature>
<dbReference type="AlphaFoldDB" id="A0A1S8B574"/>
<dbReference type="EMBL" id="MSZU01000114">
    <property type="protein sequence ID" value="OMP82639.1"/>
    <property type="molecule type" value="Genomic_DNA"/>
</dbReference>
<organism evidence="3 4">
    <name type="scientific">Diplodia seriata</name>
    <dbReference type="NCBI Taxonomy" id="420778"/>
    <lineage>
        <taxon>Eukaryota</taxon>
        <taxon>Fungi</taxon>
        <taxon>Dikarya</taxon>
        <taxon>Ascomycota</taxon>
        <taxon>Pezizomycotina</taxon>
        <taxon>Dothideomycetes</taxon>
        <taxon>Dothideomycetes incertae sedis</taxon>
        <taxon>Botryosphaeriales</taxon>
        <taxon>Botryosphaeriaceae</taxon>
        <taxon>Diplodia</taxon>
    </lineage>
</organism>
<name>A0A1S8B574_9PEZI</name>